<evidence type="ECO:0000256" key="1">
    <source>
        <dbReference type="SAM" id="Phobius"/>
    </source>
</evidence>
<evidence type="ECO:0000313" key="2">
    <source>
        <dbReference type="EMBL" id="VAW92663.1"/>
    </source>
</evidence>
<accession>A0A3B0ZXG5</accession>
<sequence length="218" mass="25156">MAFTIAYSKKNNPAHQASCFITMLRLIIMVVFFFLGTTNTLYAENKQNKTTYTANEPGFSIQSLETLMQDRVYLLTANLNYHFSSEAIEALEHGVPLLILVDIEIRSPRWWWSDTTIAELEQGYLLLYHALSESYVVHNLNSGTQNNFIRLAQALSFLSTIKNLPILDANLLDPKKEYYLRVRTHLDIESLPAPMRPLAYISSDWQLSSGWYEWPLQK</sequence>
<dbReference type="EMBL" id="UOFT01000027">
    <property type="protein sequence ID" value="VAW92663.1"/>
    <property type="molecule type" value="Genomic_DNA"/>
</dbReference>
<dbReference type="InterPro" id="IPR025500">
    <property type="entry name" value="DUF4390"/>
</dbReference>
<protein>
    <recommendedName>
        <fullName evidence="3">Proline rich signal peptide protein</fullName>
    </recommendedName>
</protein>
<dbReference type="Pfam" id="PF14334">
    <property type="entry name" value="DUF4390"/>
    <property type="match status" value="1"/>
</dbReference>
<evidence type="ECO:0008006" key="3">
    <source>
        <dbReference type="Google" id="ProtNLM"/>
    </source>
</evidence>
<reference evidence="2" key="1">
    <citation type="submission" date="2018-06" db="EMBL/GenBank/DDBJ databases">
        <authorList>
            <person name="Zhirakovskaya E."/>
        </authorList>
    </citation>
    <scope>NUCLEOTIDE SEQUENCE</scope>
</reference>
<keyword evidence="1" id="KW-0812">Transmembrane</keyword>
<name>A0A3B0ZXG5_9ZZZZ</name>
<gene>
    <name evidence="2" type="ORF">MNBD_GAMMA23-2476</name>
</gene>
<keyword evidence="1" id="KW-0472">Membrane</keyword>
<proteinExistence type="predicted"/>
<dbReference type="AlphaFoldDB" id="A0A3B0ZXG5"/>
<keyword evidence="1" id="KW-1133">Transmembrane helix</keyword>
<feature type="transmembrane region" description="Helical" evidence="1">
    <location>
        <begin position="20"/>
        <end position="42"/>
    </location>
</feature>
<organism evidence="2">
    <name type="scientific">hydrothermal vent metagenome</name>
    <dbReference type="NCBI Taxonomy" id="652676"/>
    <lineage>
        <taxon>unclassified sequences</taxon>
        <taxon>metagenomes</taxon>
        <taxon>ecological metagenomes</taxon>
    </lineage>
</organism>